<evidence type="ECO:0000259" key="4">
    <source>
        <dbReference type="PROSITE" id="PS50949"/>
    </source>
</evidence>
<dbReference type="InterPro" id="IPR011663">
    <property type="entry name" value="UTRA"/>
</dbReference>
<proteinExistence type="predicted"/>
<dbReference type="PANTHER" id="PTHR44846:SF1">
    <property type="entry name" value="MANNOSYL-D-GLYCERATE TRANSPORT_METABOLISM SYSTEM REPRESSOR MNGR-RELATED"/>
    <property type="match status" value="1"/>
</dbReference>
<dbReference type="SMART" id="SM00866">
    <property type="entry name" value="UTRA"/>
    <property type="match status" value="1"/>
</dbReference>
<name>A0A5M8RRE2_9BACI</name>
<dbReference type="GO" id="GO:0003677">
    <property type="term" value="F:DNA binding"/>
    <property type="evidence" value="ECO:0007669"/>
    <property type="project" value="UniProtKB-KW"/>
</dbReference>
<dbReference type="InterPro" id="IPR036388">
    <property type="entry name" value="WH-like_DNA-bd_sf"/>
</dbReference>
<dbReference type="InterPro" id="IPR036390">
    <property type="entry name" value="WH_DNA-bd_sf"/>
</dbReference>
<dbReference type="InterPro" id="IPR050679">
    <property type="entry name" value="Bact_HTH_transcr_reg"/>
</dbReference>
<evidence type="ECO:0000256" key="3">
    <source>
        <dbReference type="ARBA" id="ARBA00023163"/>
    </source>
</evidence>
<dbReference type="InterPro" id="IPR028978">
    <property type="entry name" value="Chorismate_lyase_/UTRA_dom_sf"/>
</dbReference>
<dbReference type="Gene3D" id="3.40.1410.10">
    <property type="entry name" value="Chorismate lyase-like"/>
    <property type="match status" value="1"/>
</dbReference>
<dbReference type="GO" id="GO:0003700">
    <property type="term" value="F:DNA-binding transcription factor activity"/>
    <property type="evidence" value="ECO:0007669"/>
    <property type="project" value="InterPro"/>
</dbReference>
<dbReference type="FunFam" id="1.10.10.10:FF:000079">
    <property type="entry name" value="GntR family transcriptional regulator"/>
    <property type="match status" value="1"/>
</dbReference>
<evidence type="ECO:0000313" key="5">
    <source>
        <dbReference type="EMBL" id="KAA6449444.1"/>
    </source>
</evidence>
<dbReference type="CDD" id="cd07377">
    <property type="entry name" value="WHTH_GntR"/>
    <property type="match status" value="1"/>
</dbReference>
<feature type="domain" description="HTH gntR-type" evidence="4">
    <location>
        <begin position="5"/>
        <end position="73"/>
    </location>
</feature>
<dbReference type="EMBL" id="QSND01000003">
    <property type="protein sequence ID" value="KAA6449444.1"/>
    <property type="molecule type" value="Genomic_DNA"/>
</dbReference>
<evidence type="ECO:0000256" key="2">
    <source>
        <dbReference type="ARBA" id="ARBA00023125"/>
    </source>
</evidence>
<protein>
    <submittedName>
        <fullName evidence="5">GntR family transcriptional regulator</fullName>
    </submittedName>
</protein>
<accession>A0A5M8RRE2</accession>
<dbReference type="STRING" id="1925020.BTA30_00780"/>
<dbReference type="Pfam" id="PF00392">
    <property type="entry name" value="GntR"/>
    <property type="match status" value="1"/>
</dbReference>
<dbReference type="Pfam" id="PF07702">
    <property type="entry name" value="UTRA"/>
    <property type="match status" value="1"/>
</dbReference>
<evidence type="ECO:0000313" key="6">
    <source>
        <dbReference type="Proteomes" id="UP000324326"/>
    </source>
</evidence>
<dbReference type="PANTHER" id="PTHR44846">
    <property type="entry name" value="MANNOSYL-D-GLYCERATE TRANSPORT/METABOLISM SYSTEM REPRESSOR MNGR-RELATED"/>
    <property type="match status" value="1"/>
</dbReference>
<sequence>MAKQPQLHSRIKQDIVDKIESGYYPSGSLLPTESEFCKMYDVSRTTLRTALNHLLMEGAIYRKQGKGTFVAKGKVKQILSSSNLRYADQLKAQGIKPKIKVVDLQKLKPSKKIQNRLGIDGEQMVYQVKRIRYADEEEIQFETAFIRADLVPEITEEMANISLYQCINSQGNTIKRTEEQIKIFISDEEIAQHLNITQGTPCFQIATQTFLASEEVVEFSLAYFRGDRVEFFIERDYEERGGMKDEIFDHKRR</sequence>
<keyword evidence="3" id="KW-0804">Transcription</keyword>
<keyword evidence="1" id="KW-0805">Transcription regulation</keyword>
<reference evidence="5 6" key="1">
    <citation type="submission" date="2018-08" db="EMBL/GenBank/DDBJ databases">
        <title>Bacillus phenotypic plasticity.</title>
        <authorList>
            <person name="Hurtado E."/>
        </authorList>
    </citation>
    <scope>NUCLEOTIDE SEQUENCE [LARGE SCALE GENOMIC DNA]</scope>
    <source>
        <strain evidence="5 6">427</strain>
    </source>
</reference>
<dbReference type="SUPFAM" id="SSF46785">
    <property type="entry name" value="Winged helix' DNA-binding domain"/>
    <property type="match status" value="1"/>
</dbReference>
<dbReference type="InterPro" id="IPR000524">
    <property type="entry name" value="Tscrpt_reg_HTH_GntR"/>
</dbReference>
<dbReference type="SMART" id="SM00345">
    <property type="entry name" value="HTH_GNTR"/>
    <property type="match status" value="1"/>
</dbReference>
<gene>
    <name evidence="5" type="ORF">DX927_16250</name>
</gene>
<dbReference type="SUPFAM" id="SSF64288">
    <property type="entry name" value="Chorismate lyase-like"/>
    <property type="match status" value="1"/>
</dbReference>
<dbReference type="RefSeq" id="WP_148958692.1">
    <property type="nucleotide sequence ID" value="NZ_QSND01000003.1"/>
</dbReference>
<comment type="caution">
    <text evidence="5">The sequence shown here is derived from an EMBL/GenBank/DDBJ whole genome shotgun (WGS) entry which is preliminary data.</text>
</comment>
<evidence type="ECO:0000256" key="1">
    <source>
        <dbReference type="ARBA" id="ARBA00023015"/>
    </source>
</evidence>
<dbReference type="GO" id="GO:0045892">
    <property type="term" value="P:negative regulation of DNA-templated transcription"/>
    <property type="evidence" value="ECO:0007669"/>
    <property type="project" value="TreeGrafter"/>
</dbReference>
<dbReference type="Proteomes" id="UP000324326">
    <property type="component" value="Unassembled WGS sequence"/>
</dbReference>
<dbReference type="Gene3D" id="1.10.10.10">
    <property type="entry name" value="Winged helix-like DNA-binding domain superfamily/Winged helix DNA-binding domain"/>
    <property type="match status" value="1"/>
</dbReference>
<dbReference type="PRINTS" id="PR00035">
    <property type="entry name" value="HTHGNTR"/>
</dbReference>
<dbReference type="AlphaFoldDB" id="A0A5M8RRE2"/>
<dbReference type="PROSITE" id="PS50949">
    <property type="entry name" value="HTH_GNTR"/>
    <property type="match status" value="1"/>
</dbReference>
<organism evidence="5 6">
    <name type="scientific">Bacillus swezeyi</name>
    <dbReference type="NCBI Taxonomy" id="1925020"/>
    <lineage>
        <taxon>Bacteria</taxon>
        <taxon>Bacillati</taxon>
        <taxon>Bacillota</taxon>
        <taxon>Bacilli</taxon>
        <taxon>Bacillales</taxon>
        <taxon>Bacillaceae</taxon>
        <taxon>Bacillus</taxon>
    </lineage>
</organism>
<keyword evidence="2" id="KW-0238">DNA-binding</keyword>